<keyword evidence="1" id="KW-0732">Signal</keyword>
<evidence type="ECO:0000313" key="2">
    <source>
        <dbReference type="EMBL" id="KAF2242520.1"/>
    </source>
</evidence>
<keyword evidence="3" id="KW-1185">Reference proteome</keyword>
<dbReference type="EMBL" id="ML987207">
    <property type="protein sequence ID" value="KAF2242520.1"/>
    <property type="molecule type" value="Genomic_DNA"/>
</dbReference>
<feature type="chain" id="PRO_5025361736" description="Extracellular membrane protein CFEM domain-containing protein" evidence="1">
    <location>
        <begin position="19"/>
        <end position="192"/>
    </location>
</feature>
<evidence type="ECO:0000256" key="1">
    <source>
        <dbReference type="SAM" id="SignalP"/>
    </source>
</evidence>
<gene>
    <name evidence="2" type="ORF">BU26DRAFT_570604</name>
</gene>
<dbReference type="AlphaFoldDB" id="A0A6A6HYT8"/>
<dbReference type="GeneID" id="54587366"/>
<protein>
    <recommendedName>
        <fullName evidence="4">Extracellular membrane protein CFEM domain-containing protein</fullName>
    </recommendedName>
</protein>
<dbReference type="RefSeq" id="XP_033677524.1">
    <property type="nucleotide sequence ID" value="XM_033834036.1"/>
</dbReference>
<evidence type="ECO:0008006" key="4">
    <source>
        <dbReference type="Google" id="ProtNLM"/>
    </source>
</evidence>
<reference evidence="2" key="1">
    <citation type="journal article" date="2020" name="Stud. Mycol.">
        <title>101 Dothideomycetes genomes: a test case for predicting lifestyles and emergence of pathogens.</title>
        <authorList>
            <person name="Haridas S."/>
            <person name="Albert R."/>
            <person name="Binder M."/>
            <person name="Bloem J."/>
            <person name="Labutti K."/>
            <person name="Salamov A."/>
            <person name="Andreopoulos B."/>
            <person name="Baker S."/>
            <person name="Barry K."/>
            <person name="Bills G."/>
            <person name="Bluhm B."/>
            <person name="Cannon C."/>
            <person name="Castanera R."/>
            <person name="Culley D."/>
            <person name="Daum C."/>
            <person name="Ezra D."/>
            <person name="Gonzalez J."/>
            <person name="Henrissat B."/>
            <person name="Kuo A."/>
            <person name="Liang C."/>
            <person name="Lipzen A."/>
            <person name="Lutzoni F."/>
            <person name="Magnuson J."/>
            <person name="Mondo S."/>
            <person name="Nolan M."/>
            <person name="Ohm R."/>
            <person name="Pangilinan J."/>
            <person name="Park H.-J."/>
            <person name="Ramirez L."/>
            <person name="Alfaro M."/>
            <person name="Sun H."/>
            <person name="Tritt A."/>
            <person name="Yoshinaga Y."/>
            <person name="Zwiers L.-H."/>
            <person name="Turgeon B."/>
            <person name="Goodwin S."/>
            <person name="Spatafora J."/>
            <person name="Crous P."/>
            <person name="Grigoriev I."/>
        </authorList>
    </citation>
    <scope>NUCLEOTIDE SEQUENCE</scope>
    <source>
        <strain evidence="2">CBS 122368</strain>
    </source>
</reference>
<feature type="signal peptide" evidence="1">
    <location>
        <begin position="1"/>
        <end position="18"/>
    </location>
</feature>
<sequence>MKFLLALTTLSLATSAYAALGCGHAVSKKACKEDCHCRCVGGNVLCEGSGVTCPAATFAICEGTMNHSALHSTIRTVKQAYCRSMDVFYTPRICTVIKQRIKRLFIRGKEKADSLWSTMRPESEHGWLLYFDSGVSRSLRFYRILRLHRVSRRPSSSGKMTLVARTAMMAREWTRYAYASIIGTSRAPRDPG</sequence>
<dbReference type="PROSITE" id="PS51257">
    <property type="entry name" value="PROKAR_LIPOPROTEIN"/>
    <property type="match status" value="1"/>
</dbReference>
<accession>A0A6A6HYT8</accession>
<evidence type="ECO:0000313" key="3">
    <source>
        <dbReference type="Proteomes" id="UP000800094"/>
    </source>
</evidence>
<organism evidence="2 3">
    <name type="scientific">Trematosphaeria pertusa</name>
    <dbReference type="NCBI Taxonomy" id="390896"/>
    <lineage>
        <taxon>Eukaryota</taxon>
        <taxon>Fungi</taxon>
        <taxon>Dikarya</taxon>
        <taxon>Ascomycota</taxon>
        <taxon>Pezizomycotina</taxon>
        <taxon>Dothideomycetes</taxon>
        <taxon>Pleosporomycetidae</taxon>
        <taxon>Pleosporales</taxon>
        <taxon>Massarineae</taxon>
        <taxon>Trematosphaeriaceae</taxon>
        <taxon>Trematosphaeria</taxon>
    </lineage>
</organism>
<proteinExistence type="predicted"/>
<name>A0A6A6HYT8_9PLEO</name>
<dbReference type="Proteomes" id="UP000800094">
    <property type="component" value="Unassembled WGS sequence"/>
</dbReference>